<proteinExistence type="predicted"/>
<name>A0A430AYY6_9ENTE</name>
<sequence>MNKKYEDLANAIVLAAVKDYRAALRKLNKHPRNQAALNTKEEVERFFHSGWYRLLTSLDPDMLIKQLNEEVAS</sequence>
<dbReference type="AlphaFoldDB" id="A0A430AYY6"/>
<keyword evidence="2" id="KW-1185">Reference proteome</keyword>
<dbReference type="EMBL" id="NGKC01000003">
    <property type="protein sequence ID" value="RSU13300.1"/>
    <property type="molecule type" value="Genomic_DNA"/>
</dbReference>
<dbReference type="Proteomes" id="UP000286773">
    <property type="component" value="Unassembled WGS sequence"/>
</dbReference>
<gene>
    <name evidence="1" type="ORF">CBF27_03715</name>
</gene>
<organism evidence="1 2">
    <name type="scientific">Vagococcus acidifermentans</name>
    <dbReference type="NCBI Taxonomy" id="564710"/>
    <lineage>
        <taxon>Bacteria</taxon>
        <taxon>Bacillati</taxon>
        <taxon>Bacillota</taxon>
        <taxon>Bacilli</taxon>
        <taxon>Lactobacillales</taxon>
        <taxon>Enterococcaceae</taxon>
        <taxon>Vagococcus</taxon>
    </lineage>
</organism>
<reference evidence="1 2" key="1">
    <citation type="submission" date="2017-05" db="EMBL/GenBank/DDBJ databases">
        <title>Vagococcus spp. assemblies.</title>
        <authorList>
            <person name="Gulvik C.A."/>
        </authorList>
    </citation>
    <scope>NUCLEOTIDE SEQUENCE [LARGE SCALE GENOMIC DNA]</scope>
    <source>
        <strain evidence="1 2">LMG 24798</strain>
    </source>
</reference>
<protein>
    <submittedName>
        <fullName evidence="1">Uncharacterized protein</fullName>
    </submittedName>
</protein>
<dbReference type="OrthoDB" id="1666833at2"/>
<accession>A0A430AYY6</accession>
<dbReference type="RefSeq" id="WP_126812567.1">
    <property type="nucleotide sequence ID" value="NZ_NGKC01000003.1"/>
</dbReference>
<comment type="caution">
    <text evidence="1">The sequence shown here is derived from an EMBL/GenBank/DDBJ whole genome shotgun (WGS) entry which is preliminary data.</text>
</comment>
<evidence type="ECO:0000313" key="1">
    <source>
        <dbReference type="EMBL" id="RSU13300.1"/>
    </source>
</evidence>
<evidence type="ECO:0000313" key="2">
    <source>
        <dbReference type="Proteomes" id="UP000286773"/>
    </source>
</evidence>